<gene>
    <name evidence="5" type="ORF">U14_03760</name>
</gene>
<evidence type="ECO:0000313" key="5">
    <source>
        <dbReference type="EMBL" id="GAK52509.1"/>
    </source>
</evidence>
<keyword evidence="1 3" id="KW-0853">WD repeat</keyword>
<dbReference type="PROSITE" id="PS50294">
    <property type="entry name" value="WD_REPEATS_REGION"/>
    <property type="match status" value="1"/>
</dbReference>
<evidence type="ECO:0000313" key="6">
    <source>
        <dbReference type="Proteomes" id="UP000030700"/>
    </source>
</evidence>
<dbReference type="Pfam" id="PF00400">
    <property type="entry name" value="WD40"/>
    <property type="match status" value="1"/>
</dbReference>
<dbReference type="PANTHER" id="PTHR19879:SF9">
    <property type="entry name" value="TRANSCRIPTION INITIATION FACTOR TFIID SUBUNIT 5"/>
    <property type="match status" value="1"/>
</dbReference>
<evidence type="ECO:0000256" key="1">
    <source>
        <dbReference type="ARBA" id="ARBA00022574"/>
    </source>
</evidence>
<protein>
    <submittedName>
        <fullName evidence="5">Uncharacterized protein</fullName>
    </submittedName>
</protein>
<dbReference type="InterPro" id="IPR015943">
    <property type="entry name" value="WD40/YVTN_repeat-like_dom_sf"/>
</dbReference>
<keyword evidence="4" id="KW-0812">Transmembrane</keyword>
<dbReference type="InterPro" id="IPR036322">
    <property type="entry name" value="WD40_repeat_dom_sf"/>
</dbReference>
<proteinExistence type="predicted"/>
<evidence type="ECO:0000256" key="4">
    <source>
        <dbReference type="SAM" id="Phobius"/>
    </source>
</evidence>
<accession>A0A081BQ43</accession>
<organism evidence="5 6">
    <name type="scientific">Candidatus Moduliflexus flocculans</name>
    <dbReference type="NCBI Taxonomy" id="1499966"/>
    <lineage>
        <taxon>Bacteria</taxon>
        <taxon>Candidatus Moduliflexota</taxon>
        <taxon>Candidatus Moduliflexia</taxon>
        <taxon>Candidatus Moduliflexales</taxon>
        <taxon>Candidatus Moduliflexaceae</taxon>
    </lineage>
</organism>
<evidence type="ECO:0000256" key="3">
    <source>
        <dbReference type="PROSITE-ProRule" id="PRU00221"/>
    </source>
</evidence>
<evidence type="ECO:0000256" key="2">
    <source>
        <dbReference type="ARBA" id="ARBA00022737"/>
    </source>
</evidence>
<dbReference type="PROSITE" id="PS00678">
    <property type="entry name" value="WD_REPEATS_1"/>
    <property type="match status" value="1"/>
</dbReference>
<reference evidence="5 6" key="1">
    <citation type="journal article" date="2015" name="PeerJ">
        <title>First genomic representation of candidate bacterial phylum KSB3 points to enhanced environmental sensing as a trigger of wastewater bulking.</title>
        <authorList>
            <person name="Sekiguchi Y."/>
            <person name="Ohashi A."/>
            <person name="Parks D.H."/>
            <person name="Yamauchi T."/>
            <person name="Tyson G.W."/>
            <person name="Hugenholtz P."/>
        </authorList>
    </citation>
    <scope>NUCLEOTIDE SEQUENCE [LARGE SCALE GENOMIC DNA]</scope>
</reference>
<sequence length="763" mass="85486">MRRFFQFYLIAALLGLLGWLFGFWSFGEMLDVHLSLFALLFAGFVLLVILGLIISVATDTQNVELLRKRLYSRIPLWNLWLRQRAARSAISLLNLQPTPHAAELVAETLCCSMLGKRLRRQIDDALTSLSDQACRDAVVGVWLNSRHRRLTEFLAQRRWIAAAPMTARVVSALQLGEIELLRQEEAAIVEGLLPACADRDPAVAAAARDLLFHLQRDEAKEALCRLVIETDAALAREAVFALKYLPRNPSQRALFLFLTEQWEQYEALDFDQQLLSAAHRAAAPELRQRIAEMLRKAGRADFLTVLVGADYVSRAREMTDAEAGIMIQMLAAQQQWPRLWKLVFEISFAHSIEVVRLLVANAWLPENTDERGLFEELRELANADISTEPEDARSALPLALPEATIRVHGRINDFAFSPTQPVLAFGTGNRKAALWNFQRGEMEEVIGGFAHSVGLVTFAPTGELFCAERSNAVDTPCNLYCCQNGVLQPVGQHAGSVTSIVILSDEQALSTGRDERIALWNYQQPACIREQSLTFWPRAAAISPDAQQIVLLHENIALFDIVDFQRKWQWWGDSVGRCAIFLPGTDSFVVGKNNGSVQAYRFASPQDEPQPRLFQAHSGRVQGMAIHAASQTLITAGAEGTLHFSNWAANQFLNSLTHQEKKCTALYASPDGAFLATGNHDNSMTLWDIRVLDVPRLFTIPLATASPDQLIAIQELAVRPEIPQHVKRSLLFMQRVLQYRFRFDIEIGDIPSIKVGEFDIEIE</sequence>
<feature type="transmembrane region" description="Helical" evidence="4">
    <location>
        <begin position="7"/>
        <end position="26"/>
    </location>
</feature>
<feature type="repeat" description="WD" evidence="3">
    <location>
        <begin position="656"/>
        <end position="690"/>
    </location>
</feature>
<dbReference type="AlphaFoldDB" id="A0A081BQ43"/>
<dbReference type="Proteomes" id="UP000030700">
    <property type="component" value="Unassembled WGS sequence"/>
</dbReference>
<dbReference type="EMBL" id="DF820458">
    <property type="protein sequence ID" value="GAK52509.1"/>
    <property type="molecule type" value="Genomic_DNA"/>
</dbReference>
<dbReference type="HOGENOM" id="CLU_376733_0_0_0"/>
<dbReference type="InterPro" id="IPR019775">
    <property type="entry name" value="WD40_repeat_CS"/>
</dbReference>
<keyword evidence="2" id="KW-0677">Repeat</keyword>
<name>A0A081BQ43_9BACT</name>
<keyword evidence="6" id="KW-1185">Reference proteome</keyword>
<dbReference type="PANTHER" id="PTHR19879">
    <property type="entry name" value="TRANSCRIPTION INITIATION FACTOR TFIID"/>
    <property type="match status" value="1"/>
</dbReference>
<dbReference type="STRING" id="1499966.U14_03760"/>
<keyword evidence="4" id="KW-0472">Membrane</keyword>
<keyword evidence="4" id="KW-1133">Transmembrane helix</keyword>
<dbReference type="Gene3D" id="2.130.10.10">
    <property type="entry name" value="YVTN repeat-like/Quinoprotein amine dehydrogenase"/>
    <property type="match status" value="2"/>
</dbReference>
<dbReference type="InterPro" id="IPR001680">
    <property type="entry name" value="WD40_rpt"/>
</dbReference>
<dbReference type="SUPFAM" id="SSF50978">
    <property type="entry name" value="WD40 repeat-like"/>
    <property type="match status" value="1"/>
</dbReference>
<feature type="transmembrane region" description="Helical" evidence="4">
    <location>
        <begin position="32"/>
        <end position="58"/>
    </location>
</feature>
<dbReference type="PROSITE" id="PS50082">
    <property type="entry name" value="WD_REPEATS_2"/>
    <property type="match status" value="1"/>
</dbReference>
<dbReference type="SMART" id="SM00320">
    <property type="entry name" value="WD40"/>
    <property type="match status" value="4"/>
</dbReference>